<evidence type="ECO:0000259" key="2">
    <source>
        <dbReference type="Pfam" id="PF07833"/>
    </source>
</evidence>
<feature type="coiled-coil region" evidence="1">
    <location>
        <begin position="42"/>
        <end position="69"/>
    </location>
</feature>
<keyword evidence="1" id="KW-0175">Coiled coil</keyword>
<feature type="domain" description="Copper amine oxidase-like N-terminal" evidence="2">
    <location>
        <begin position="17"/>
        <end position="47"/>
    </location>
</feature>
<dbReference type="KEGG" id="amt:Amet_4414"/>
<name>A6TWB8_ALKMQ</name>
<dbReference type="Pfam" id="PF07833">
    <property type="entry name" value="Cu_amine_oxidN1"/>
    <property type="match status" value="1"/>
</dbReference>
<accession>A6TWB8</accession>
<gene>
    <name evidence="3" type="ordered locus">Amet_4414</name>
</gene>
<evidence type="ECO:0000313" key="3">
    <source>
        <dbReference type="EMBL" id="ABR50486.1"/>
    </source>
</evidence>
<organism evidence="3 4">
    <name type="scientific">Alkaliphilus metalliredigens (strain QYMF)</name>
    <dbReference type="NCBI Taxonomy" id="293826"/>
    <lineage>
        <taxon>Bacteria</taxon>
        <taxon>Bacillati</taxon>
        <taxon>Bacillota</taxon>
        <taxon>Clostridia</taxon>
        <taxon>Peptostreptococcales</taxon>
        <taxon>Natronincolaceae</taxon>
        <taxon>Alkaliphilus</taxon>
    </lineage>
</organism>
<reference evidence="4" key="1">
    <citation type="journal article" date="2016" name="Genome Announc.">
        <title>Complete genome sequence of Alkaliphilus metalliredigens strain QYMF, an alkaliphilic and metal-reducing bacterium isolated from borax-contaminated leachate ponds.</title>
        <authorList>
            <person name="Hwang C."/>
            <person name="Copeland A."/>
            <person name="Lucas S."/>
            <person name="Lapidus A."/>
            <person name="Barry K."/>
            <person name="Detter J.C."/>
            <person name="Glavina Del Rio T."/>
            <person name="Hammon N."/>
            <person name="Israni S."/>
            <person name="Dalin E."/>
            <person name="Tice H."/>
            <person name="Pitluck S."/>
            <person name="Chertkov O."/>
            <person name="Brettin T."/>
            <person name="Bruce D."/>
            <person name="Han C."/>
            <person name="Schmutz J."/>
            <person name="Larimer F."/>
            <person name="Land M.L."/>
            <person name="Hauser L."/>
            <person name="Kyrpides N."/>
            <person name="Mikhailova N."/>
            <person name="Ye Q."/>
            <person name="Zhou J."/>
            <person name="Richardson P."/>
            <person name="Fields M.W."/>
        </authorList>
    </citation>
    <scope>NUCLEOTIDE SEQUENCE [LARGE SCALE GENOMIC DNA]</scope>
    <source>
        <strain evidence="4">QYMF</strain>
    </source>
</reference>
<dbReference type="InterPro" id="IPR036582">
    <property type="entry name" value="Mao_N_sf"/>
</dbReference>
<dbReference type="RefSeq" id="WP_012065378.1">
    <property type="nucleotide sequence ID" value="NC_009633.1"/>
</dbReference>
<dbReference type="STRING" id="293826.Amet_4414"/>
<keyword evidence="4" id="KW-1185">Reference proteome</keyword>
<dbReference type="EMBL" id="CP000724">
    <property type="protein sequence ID" value="ABR50486.1"/>
    <property type="molecule type" value="Genomic_DNA"/>
</dbReference>
<dbReference type="AlphaFoldDB" id="A6TWB8"/>
<dbReference type="InterPro" id="IPR012854">
    <property type="entry name" value="Cu_amine_oxidase-like_N"/>
</dbReference>
<evidence type="ECO:0000313" key="4">
    <source>
        <dbReference type="Proteomes" id="UP000001572"/>
    </source>
</evidence>
<proteinExistence type="predicted"/>
<protein>
    <recommendedName>
        <fullName evidence="2">Copper amine oxidase-like N-terminal domain-containing protein</fullName>
    </recommendedName>
</protein>
<sequence>MFIIFFGFNKWKAPSNVPLRFIAETLGIKGEWDQETETIELIEDMKVLINEYQEEIEEMISELQNTDDKDEDA</sequence>
<dbReference type="OrthoDB" id="9794294at2"/>
<dbReference type="Proteomes" id="UP000001572">
    <property type="component" value="Chromosome"/>
</dbReference>
<evidence type="ECO:0000256" key="1">
    <source>
        <dbReference type="SAM" id="Coils"/>
    </source>
</evidence>
<dbReference type="Gene3D" id="3.30.457.10">
    <property type="entry name" value="Copper amine oxidase-like, N-terminal domain"/>
    <property type="match status" value="1"/>
</dbReference>
<dbReference type="HOGENOM" id="CLU_2696341_0_0_9"/>